<dbReference type="AlphaFoldDB" id="A0A6J8C718"/>
<dbReference type="EMBL" id="CACVKT020004686">
    <property type="protein sequence ID" value="CAC5391266.1"/>
    <property type="molecule type" value="Genomic_DNA"/>
</dbReference>
<name>A0A6J8C718_MYTCO</name>
<evidence type="ECO:0000313" key="2">
    <source>
        <dbReference type="EMBL" id="CAC5391266.1"/>
    </source>
</evidence>
<reference evidence="2 3" key="1">
    <citation type="submission" date="2020-06" db="EMBL/GenBank/DDBJ databases">
        <authorList>
            <person name="Li R."/>
            <person name="Bekaert M."/>
        </authorList>
    </citation>
    <scope>NUCLEOTIDE SEQUENCE [LARGE SCALE GENOMIC DNA]</scope>
    <source>
        <strain evidence="3">wild</strain>
    </source>
</reference>
<feature type="signal peptide" evidence="1">
    <location>
        <begin position="1"/>
        <end position="25"/>
    </location>
</feature>
<gene>
    <name evidence="2" type="ORF">MCOR_26282</name>
</gene>
<dbReference type="OrthoDB" id="10482738at2759"/>
<organism evidence="2 3">
    <name type="scientific">Mytilus coruscus</name>
    <name type="common">Sea mussel</name>
    <dbReference type="NCBI Taxonomy" id="42192"/>
    <lineage>
        <taxon>Eukaryota</taxon>
        <taxon>Metazoa</taxon>
        <taxon>Spiralia</taxon>
        <taxon>Lophotrochozoa</taxon>
        <taxon>Mollusca</taxon>
        <taxon>Bivalvia</taxon>
        <taxon>Autobranchia</taxon>
        <taxon>Pteriomorphia</taxon>
        <taxon>Mytilida</taxon>
        <taxon>Mytiloidea</taxon>
        <taxon>Mytilidae</taxon>
        <taxon>Mytilinae</taxon>
        <taxon>Mytilus</taxon>
    </lineage>
</organism>
<protein>
    <submittedName>
        <fullName evidence="2">Uncharacterized protein</fullName>
    </submittedName>
</protein>
<dbReference type="Proteomes" id="UP000507470">
    <property type="component" value="Unassembled WGS sequence"/>
</dbReference>
<accession>A0A6J8C718</accession>
<keyword evidence="3" id="KW-1185">Reference proteome</keyword>
<feature type="chain" id="PRO_5026992979" evidence="1">
    <location>
        <begin position="26"/>
        <end position="381"/>
    </location>
</feature>
<proteinExistence type="predicted"/>
<keyword evidence="1" id="KW-0732">Signal</keyword>
<evidence type="ECO:0000313" key="3">
    <source>
        <dbReference type="Proteomes" id="UP000507470"/>
    </source>
</evidence>
<sequence length="381" mass="37672">MYTLSVITLSICLLSIIMIMQGAEAGTCLACGTTFAGAAGKDKETLCSAANAYLECAKEDCTSDSGATVALAEEVKQAACGAEAGACLACGTTFAGAAGKDKETLCSAANAFLECAKEDCTSDSYATVVLAEKNKQVVCGAEAGTCLACGTTFAGAAGKDKETLCSAANAYLECAKEDCTSDSGATVALAEEVKQAACGAEAGTCLACGTTFAGAAGKDKETLCSAANAYLECAKEDCTSDSGATVALAEEVKQAACGAEAGTCLACGTTFAGAAGKDKETLCSAANAYLECAKEDCTSDSGATVALAEEVKQAACGAEAGTCLACGTTFAGAAGKDKETLCSAANAFLECAKEDCTSDSYATVVLAEKAKQAACGIYTKS</sequence>
<evidence type="ECO:0000256" key="1">
    <source>
        <dbReference type="SAM" id="SignalP"/>
    </source>
</evidence>